<dbReference type="Gene3D" id="3.20.20.80">
    <property type="entry name" value="Glycosidases"/>
    <property type="match status" value="1"/>
</dbReference>
<organism evidence="3 4">
    <name type="scientific">Lecanosticta acicola</name>
    <dbReference type="NCBI Taxonomy" id="111012"/>
    <lineage>
        <taxon>Eukaryota</taxon>
        <taxon>Fungi</taxon>
        <taxon>Dikarya</taxon>
        <taxon>Ascomycota</taxon>
        <taxon>Pezizomycotina</taxon>
        <taxon>Dothideomycetes</taxon>
        <taxon>Dothideomycetidae</taxon>
        <taxon>Mycosphaerellales</taxon>
        <taxon>Mycosphaerellaceae</taxon>
        <taxon>Lecanosticta</taxon>
    </lineage>
</organism>
<dbReference type="Gene3D" id="2.60.40.1180">
    <property type="entry name" value="Golgi alpha-mannosidase II"/>
    <property type="match status" value="1"/>
</dbReference>
<name>A0AAI9EBX1_9PEZI</name>
<sequence length="536" mass="57541">MRTSSLLLPVGASVAYALPAAEDKRQSQTIAISETTPSDASDTVDHGYPAFAFSQHSWHEYAGNKSSPNSFSANLIAEVASRTGRSPLHKVNCEICLLTRSKGTSVHIRVGGTSGDFSYYNASQTDSALVLPPNTPCGSIPHGMQIGPSWFQGFANINAKYTYQSHFANNTGGFQDNSAAASVQAMKYIPSSNLDSLEIGNEINYYPGSNRPSGYSVSTYLSEWKSYAKSITTAISNTAVPFQAPVLFPGDATFNYQNIFNAGQDSQGYTVATTSLHHYMDLAPVPIFALQTNYMNHTNIAAKLDIFKPVVSWLKSNEPSIPLHLGEVNSNTYCTGNANILGVFGSALWLADYMLYGMTLNIKRMNVQQSSGFTYASWRPVTYCGVAPAVNPPYYAHPFVADIIGTKGDIQISDLKLGQDTFAGYAIYNVTTNTIRSVVLLNLQTYRTTDSGSRPSKSVTLSVGSSYTGSATVDKLTADGADIEDASQVSWKGISWTYASNGRPVQGASTSVSVRGSRGRIGPITVKASEAVVVTL</sequence>
<dbReference type="PANTHER" id="PTHR36183">
    <property type="entry name" value="BETA-GLUCURONIDASE"/>
    <property type="match status" value="1"/>
</dbReference>
<dbReference type="AlphaFoldDB" id="A0AAI9EBX1"/>
<proteinExistence type="predicted"/>
<feature type="chain" id="PRO_5042480320" description="Beta-glucuronidase C-terminal domain-containing protein" evidence="1">
    <location>
        <begin position="18"/>
        <end position="536"/>
    </location>
</feature>
<dbReference type="InterPro" id="IPR031728">
    <property type="entry name" value="GlcAase_C"/>
</dbReference>
<evidence type="ECO:0000259" key="2">
    <source>
        <dbReference type="Pfam" id="PF16862"/>
    </source>
</evidence>
<dbReference type="Pfam" id="PF16862">
    <property type="entry name" value="Glyco_hydro_79C"/>
    <property type="match status" value="1"/>
</dbReference>
<dbReference type="PANTHER" id="PTHR36183:SF2">
    <property type="entry name" value="BETA-GLUCURONIDASE C-TERMINAL DOMAIN-CONTAINING PROTEIN"/>
    <property type="match status" value="1"/>
</dbReference>
<dbReference type="InterPro" id="IPR017853">
    <property type="entry name" value="GH"/>
</dbReference>
<dbReference type="EMBL" id="CAVMBE010000038">
    <property type="protein sequence ID" value="CAK4030623.1"/>
    <property type="molecule type" value="Genomic_DNA"/>
</dbReference>
<feature type="domain" description="Beta-glucuronidase C-terminal" evidence="2">
    <location>
        <begin position="424"/>
        <end position="533"/>
    </location>
</feature>
<dbReference type="InterPro" id="IPR013780">
    <property type="entry name" value="Glyco_hydro_b"/>
</dbReference>
<dbReference type="InterPro" id="IPR052974">
    <property type="entry name" value="GH79_Enzymes"/>
</dbReference>
<protein>
    <recommendedName>
        <fullName evidence="2">Beta-glucuronidase C-terminal domain-containing protein</fullName>
    </recommendedName>
</protein>
<feature type="signal peptide" evidence="1">
    <location>
        <begin position="1"/>
        <end position="17"/>
    </location>
</feature>
<dbReference type="SUPFAM" id="SSF51445">
    <property type="entry name" value="(Trans)glycosidases"/>
    <property type="match status" value="1"/>
</dbReference>
<gene>
    <name evidence="3" type="ORF">LECACI_7A005781</name>
</gene>
<evidence type="ECO:0000256" key="1">
    <source>
        <dbReference type="SAM" id="SignalP"/>
    </source>
</evidence>
<evidence type="ECO:0000313" key="4">
    <source>
        <dbReference type="Proteomes" id="UP001296104"/>
    </source>
</evidence>
<keyword evidence="1" id="KW-0732">Signal</keyword>
<keyword evidence="4" id="KW-1185">Reference proteome</keyword>
<accession>A0AAI9EBX1</accession>
<dbReference type="Proteomes" id="UP001296104">
    <property type="component" value="Unassembled WGS sequence"/>
</dbReference>
<reference evidence="3" key="1">
    <citation type="submission" date="2023-11" db="EMBL/GenBank/DDBJ databases">
        <authorList>
            <person name="Alioto T."/>
            <person name="Alioto T."/>
            <person name="Gomez Garrido J."/>
        </authorList>
    </citation>
    <scope>NUCLEOTIDE SEQUENCE</scope>
</reference>
<comment type="caution">
    <text evidence="3">The sequence shown here is derived from an EMBL/GenBank/DDBJ whole genome shotgun (WGS) entry which is preliminary data.</text>
</comment>
<evidence type="ECO:0000313" key="3">
    <source>
        <dbReference type="EMBL" id="CAK4030623.1"/>
    </source>
</evidence>